<evidence type="ECO:0000313" key="1">
    <source>
        <dbReference type="EMBL" id="KCW72828.1"/>
    </source>
</evidence>
<dbReference type="EMBL" id="KK198757">
    <property type="protein sequence ID" value="KCW72828.1"/>
    <property type="molecule type" value="Genomic_DNA"/>
</dbReference>
<dbReference type="PANTHER" id="PTHR13318:SF106">
    <property type="entry name" value="F-BOX_LRR-REPEAT PROTEIN 2"/>
    <property type="match status" value="1"/>
</dbReference>
<dbReference type="SUPFAM" id="SSF52047">
    <property type="entry name" value="RNI-like"/>
    <property type="match status" value="1"/>
</dbReference>
<gene>
    <name evidence="1" type="ORF">EUGRSUZ_E01273</name>
</gene>
<organism evidence="1">
    <name type="scientific">Eucalyptus grandis</name>
    <name type="common">Flooded gum</name>
    <dbReference type="NCBI Taxonomy" id="71139"/>
    <lineage>
        <taxon>Eukaryota</taxon>
        <taxon>Viridiplantae</taxon>
        <taxon>Streptophyta</taxon>
        <taxon>Embryophyta</taxon>
        <taxon>Tracheophyta</taxon>
        <taxon>Spermatophyta</taxon>
        <taxon>Magnoliopsida</taxon>
        <taxon>eudicotyledons</taxon>
        <taxon>Gunneridae</taxon>
        <taxon>Pentapetalae</taxon>
        <taxon>rosids</taxon>
        <taxon>malvids</taxon>
        <taxon>Myrtales</taxon>
        <taxon>Myrtaceae</taxon>
        <taxon>Myrtoideae</taxon>
        <taxon>Eucalypteae</taxon>
        <taxon>Eucalyptus</taxon>
    </lineage>
</organism>
<dbReference type="InterPro" id="IPR032675">
    <property type="entry name" value="LRR_dom_sf"/>
</dbReference>
<dbReference type="SMART" id="SM00367">
    <property type="entry name" value="LRR_CC"/>
    <property type="match status" value="6"/>
</dbReference>
<proteinExistence type="predicted"/>
<protein>
    <submittedName>
        <fullName evidence="1">Uncharacterized protein</fullName>
    </submittedName>
</protein>
<accession>A0A059C2Z1</accession>
<dbReference type="InterPro" id="IPR006553">
    <property type="entry name" value="Leu-rich_rpt_Cys-con_subtyp"/>
</dbReference>
<dbReference type="AlphaFoldDB" id="A0A059C2Z1"/>
<dbReference type="Gramene" id="KCW72828">
    <property type="protein sequence ID" value="KCW72828"/>
    <property type="gene ID" value="EUGRSUZ_E01273"/>
</dbReference>
<dbReference type="Gene3D" id="3.80.10.10">
    <property type="entry name" value="Ribonuclease Inhibitor"/>
    <property type="match status" value="3"/>
</dbReference>
<dbReference type="PANTHER" id="PTHR13318">
    <property type="entry name" value="PARTNER OF PAIRED, ISOFORM B-RELATED"/>
    <property type="match status" value="1"/>
</dbReference>
<reference evidence="1" key="1">
    <citation type="submission" date="2013-07" db="EMBL/GenBank/DDBJ databases">
        <title>The genome of Eucalyptus grandis.</title>
        <authorList>
            <person name="Schmutz J."/>
            <person name="Hayes R."/>
            <person name="Myburg A."/>
            <person name="Tuskan G."/>
            <person name="Grattapaglia D."/>
            <person name="Rokhsar D.S."/>
        </authorList>
    </citation>
    <scope>NUCLEOTIDE SEQUENCE</scope>
    <source>
        <tissue evidence="1">Leaf extractions</tissue>
    </source>
</reference>
<name>A0A059C2Z1_EUCGR</name>
<sequence length="465" mass="53036">MGSKFGALRVLVLYNVGLRGDTDLVSIAECFPALEELDINYPRRNRSAQVTDDGISALSRTLQRLSRIDVSGNRFLFDKSLVVLSLNCRPLREVKFRGCGLMTRRGIASLIVNRPHLVSLALNDMKEEAIFCEEWVDSFRVTPKGLRSLDFLGSFIWDELLMSVVETNIPLRGLFLSHASGFLFDGIWNIVLEHRGIKVLDLEVHFLTDRDMSMICKDLHSLTYININHCSNLTMTTLCNLMRQCPFLKAMKMEKMNLRKDDANETDIVMNSQVRSLSIPSNGKLTDECLKKIGHMCPKLQYLNAGDCLKITGDSILGVLKSCPEIRHLEIHGLRKKKKRNLCIDFELPRLEVLQSEGLKLNDEQLAAFISRCCILKYLDLLHCLHLSTEGVEKVVRNCNPLREINLMNCHNVRGVCEAIFEENSPTSWISFIQNPRLLLAAWVVLPVMSDFKGTIDEWHQQRHH</sequence>